<dbReference type="eggNOG" id="COG5297">
    <property type="taxonomic scope" value="Bacteria"/>
</dbReference>
<keyword evidence="6" id="KW-1185">Reference proteome</keyword>
<name>A6FYR4_9BACT</name>
<gene>
    <name evidence="5" type="ORF">PPSIR1_40670</name>
</gene>
<sequence length="333" mass="34074">MSRRTLTVSSAVVASGLLTLAPACNNYGPDTDEAGFDGETSIDGGDSNSDEGGSSSGDSTDDGEGSSESSGTDSGAPTPSGFGQPIAGGGTVDGFTTMTINIGDDEYKVQTNPWGGAEQVITVGGGNVFTIDSIVHPGGGNPWDVASYPSVYKGTAYGGEPTANSGMPIAVSEISHVFTGMMSNAVGMGYAGNSTYDVYFTNAENYSGGSPDTYLMVWFDGKSLNPINGPGEGWSCGGAPPTFVESCSAAGSTNIGGKTFHRFIGPNGNATVISYVPETTMGVWEFDLNEFIQDAVAEGVVTPSMYLQSVQGGFELADAGTGLTIEDFYIDVF</sequence>
<keyword evidence="2" id="KW-0326">Glycosidase</keyword>
<protein>
    <submittedName>
        <fullName evidence="5">Putative secreted cellulase B</fullName>
    </submittedName>
</protein>
<evidence type="ECO:0000256" key="3">
    <source>
        <dbReference type="SAM" id="MobiDB-lite"/>
    </source>
</evidence>
<dbReference type="STRING" id="391625.PPSIR1_40670"/>
<dbReference type="InterPro" id="IPR013319">
    <property type="entry name" value="GH11/12"/>
</dbReference>
<dbReference type="Gene3D" id="2.60.120.180">
    <property type="match status" value="1"/>
</dbReference>
<keyword evidence="2" id="KW-0624">Polysaccharide degradation</keyword>
<dbReference type="PANTHER" id="PTHR34002:SF9">
    <property type="entry name" value="XYLOGLUCAN-SPECIFIC ENDO-BETA-1,4-GLUCANASE A"/>
    <property type="match status" value="1"/>
</dbReference>
<keyword evidence="4" id="KW-0732">Signal</keyword>
<dbReference type="GO" id="GO:0000272">
    <property type="term" value="P:polysaccharide catabolic process"/>
    <property type="evidence" value="ECO:0007669"/>
    <property type="project" value="UniProtKB-KW"/>
</dbReference>
<keyword evidence="2" id="KW-0378">Hydrolase</keyword>
<accession>A6FYR4</accession>
<evidence type="ECO:0000256" key="4">
    <source>
        <dbReference type="SAM" id="SignalP"/>
    </source>
</evidence>
<dbReference type="GO" id="GO:0008810">
    <property type="term" value="F:cellulase activity"/>
    <property type="evidence" value="ECO:0007669"/>
    <property type="project" value="InterPro"/>
</dbReference>
<dbReference type="InterPro" id="IPR013320">
    <property type="entry name" value="ConA-like_dom_sf"/>
</dbReference>
<evidence type="ECO:0000256" key="2">
    <source>
        <dbReference type="RuleBase" id="RU361163"/>
    </source>
</evidence>
<dbReference type="Pfam" id="PF01670">
    <property type="entry name" value="Glyco_hydro_12"/>
    <property type="match status" value="1"/>
</dbReference>
<keyword evidence="2" id="KW-0119">Carbohydrate metabolism</keyword>
<evidence type="ECO:0000313" key="6">
    <source>
        <dbReference type="Proteomes" id="UP000005801"/>
    </source>
</evidence>
<dbReference type="SUPFAM" id="SSF49899">
    <property type="entry name" value="Concanavalin A-like lectins/glucanases"/>
    <property type="match status" value="1"/>
</dbReference>
<feature type="chain" id="PRO_5002696981" evidence="4">
    <location>
        <begin position="24"/>
        <end position="333"/>
    </location>
</feature>
<dbReference type="AlphaFoldDB" id="A6FYR4"/>
<feature type="region of interest" description="Disordered" evidence="3">
    <location>
        <begin position="29"/>
        <end position="90"/>
    </location>
</feature>
<comment type="caution">
    <text evidence="5">The sequence shown here is derived from an EMBL/GenBank/DDBJ whole genome shotgun (WGS) entry which is preliminary data.</text>
</comment>
<evidence type="ECO:0000256" key="1">
    <source>
        <dbReference type="ARBA" id="ARBA00005519"/>
    </source>
</evidence>
<feature type="signal peptide" evidence="4">
    <location>
        <begin position="1"/>
        <end position="23"/>
    </location>
</feature>
<organism evidence="5 6">
    <name type="scientific">Plesiocystis pacifica SIR-1</name>
    <dbReference type="NCBI Taxonomy" id="391625"/>
    <lineage>
        <taxon>Bacteria</taxon>
        <taxon>Pseudomonadati</taxon>
        <taxon>Myxococcota</taxon>
        <taxon>Polyangia</taxon>
        <taxon>Nannocystales</taxon>
        <taxon>Nannocystaceae</taxon>
        <taxon>Plesiocystis</taxon>
    </lineage>
</organism>
<dbReference type="Proteomes" id="UP000005801">
    <property type="component" value="Unassembled WGS sequence"/>
</dbReference>
<dbReference type="EMBL" id="ABCS01000004">
    <property type="protein sequence ID" value="EDM81336.1"/>
    <property type="molecule type" value="Genomic_DNA"/>
</dbReference>
<feature type="compositionally biased region" description="Low complexity" evidence="3">
    <location>
        <begin position="66"/>
        <end position="75"/>
    </location>
</feature>
<dbReference type="PANTHER" id="PTHR34002">
    <property type="entry name" value="BLR1656 PROTEIN"/>
    <property type="match status" value="1"/>
</dbReference>
<dbReference type="OrthoDB" id="2557744at2"/>
<dbReference type="InterPro" id="IPR002594">
    <property type="entry name" value="GH12"/>
</dbReference>
<reference evidence="5 6" key="1">
    <citation type="submission" date="2007-06" db="EMBL/GenBank/DDBJ databases">
        <authorList>
            <person name="Shimkets L."/>
            <person name="Ferriera S."/>
            <person name="Johnson J."/>
            <person name="Kravitz S."/>
            <person name="Beeson K."/>
            <person name="Sutton G."/>
            <person name="Rogers Y.-H."/>
            <person name="Friedman R."/>
            <person name="Frazier M."/>
            <person name="Venter J.C."/>
        </authorList>
    </citation>
    <scope>NUCLEOTIDE SEQUENCE [LARGE SCALE GENOMIC DNA]</scope>
    <source>
        <strain evidence="5 6">SIR-1</strain>
    </source>
</reference>
<feature type="compositionally biased region" description="Low complexity" evidence="3">
    <location>
        <begin position="43"/>
        <end position="58"/>
    </location>
</feature>
<evidence type="ECO:0000313" key="5">
    <source>
        <dbReference type="EMBL" id="EDM81336.1"/>
    </source>
</evidence>
<dbReference type="RefSeq" id="WP_006969613.1">
    <property type="nucleotide sequence ID" value="NZ_ABCS01000004.1"/>
</dbReference>
<proteinExistence type="inferred from homology"/>
<comment type="similarity">
    <text evidence="1 2">Belongs to the glycosyl hydrolase 12 (cellulase H) family.</text>
</comment>